<dbReference type="Pfam" id="PF08922">
    <property type="entry name" value="DUF1905"/>
    <property type="match status" value="1"/>
</dbReference>
<organism evidence="1 2">
    <name type="scientific">Amycolatopsis thermoflava</name>
    <dbReference type="NCBI Taxonomy" id="84480"/>
    <lineage>
        <taxon>Bacteria</taxon>
        <taxon>Bacillati</taxon>
        <taxon>Actinomycetota</taxon>
        <taxon>Actinomycetes</taxon>
        <taxon>Pseudonocardiales</taxon>
        <taxon>Pseudonocardiaceae</taxon>
        <taxon>Amycolatopsis</taxon>
        <taxon>Amycolatopsis methanolica group</taxon>
    </lineage>
</organism>
<accession>A0A3N2GWC6</accession>
<dbReference type="EMBL" id="RKHY01000001">
    <property type="protein sequence ID" value="ROS40897.1"/>
    <property type="molecule type" value="Genomic_DNA"/>
</dbReference>
<evidence type="ECO:0000313" key="1">
    <source>
        <dbReference type="EMBL" id="ROS40897.1"/>
    </source>
</evidence>
<keyword evidence="2" id="KW-1185">Reference proteome</keyword>
<dbReference type="Gene3D" id="2.40.30.100">
    <property type="entry name" value="AF2212/PG0164-like"/>
    <property type="match status" value="1"/>
</dbReference>
<proteinExistence type="predicted"/>
<gene>
    <name evidence="1" type="ORF">EDD35_3243</name>
</gene>
<dbReference type="AlphaFoldDB" id="A0A3N2GWC6"/>
<reference evidence="1 2" key="1">
    <citation type="submission" date="2018-11" db="EMBL/GenBank/DDBJ databases">
        <title>Sequencing the genomes of 1000 actinobacteria strains.</title>
        <authorList>
            <person name="Klenk H.-P."/>
        </authorList>
    </citation>
    <scope>NUCLEOTIDE SEQUENCE [LARGE SCALE GENOMIC DNA]</scope>
    <source>
        <strain evidence="1 2">DSM 44348</strain>
    </source>
</reference>
<protein>
    <submittedName>
        <fullName evidence="1">Uncharacterized protein DUF1905</fullName>
    </submittedName>
</protein>
<dbReference type="InterPro" id="IPR015018">
    <property type="entry name" value="DUF1905"/>
</dbReference>
<comment type="caution">
    <text evidence="1">The sequence shown here is derived from an EMBL/GenBank/DDBJ whole genome shotgun (WGS) entry which is preliminary data.</text>
</comment>
<dbReference type="Pfam" id="PF13376">
    <property type="entry name" value="OmdA"/>
    <property type="match status" value="1"/>
</dbReference>
<dbReference type="RefSeq" id="WP_123684274.1">
    <property type="nucleotide sequence ID" value="NZ_RKHY01000001.1"/>
</dbReference>
<name>A0A3N2GWC6_9PSEU</name>
<sequence length="144" mass="15690">MKFRARLEQSKKTATGIEVPPNVLEGLDAGRRPKVRARLNGYEYRTSVGTMEGRAMLPVSAEVRAGAGLTAGDEVEVELVVDTEPRVAEVPADLAEALEAAGARAAFDKLSYSQQRRYTLSVADAKTDATRQRRISKAVEELSR</sequence>
<dbReference type="Proteomes" id="UP000274843">
    <property type="component" value="Unassembled WGS sequence"/>
</dbReference>
<evidence type="ECO:0000313" key="2">
    <source>
        <dbReference type="Proteomes" id="UP000274843"/>
    </source>
</evidence>
<dbReference type="GeneID" id="301844616"/>
<dbReference type="SUPFAM" id="SSF141694">
    <property type="entry name" value="AF2212/PG0164-like"/>
    <property type="match status" value="1"/>
</dbReference>
<dbReference type="InterPro" id="IPR037079">
    <property type="entry name" value="AF2212/PG0164-like_sf"/>
</dbReference>